<proteinExistence type="inferred from homology"/>
<dbReference type="Pfam" id="PF00557">
    <property type="entry name" value="Peptidase_M24"/>
    <property type="match status" value="1"/>
</dbReference>
<evidence type="ECO:0000313" key="8">
    <source>
        <dbReference type="Proteomes" id="UP000070326"/>
    </source>
</evidence>
<evidence type="ECO:0000256" key="3">
    <source>
        <dbReference type="ARBA" id="ARBA00022801"/>
    </source>
</evidence>
<dbReference type="Gene3D" id="3.90.230.10">
    <property type="entry name" value="Creatinase/methionine aminopeptidase superfamily"/>
    <property type="match status" value="1"/>
</dbReference>
<dbReference type="InterPro" id="IPR050422">
    <property type="entry name" value="X-Pro_aminopeptidase_P"/>
</dbReference>
<accession>A0A135YR66</accession>
<dbReference type="GO" id="GO:0004177">
    <property type="term" value="F:aminopeptidase activity"/>
    <property type="evidence" value="ECO:0007669"/>
    <property type="project" value="UniProtKB-ARBA"/>
</dbReference>
<dbReference type="EMBL" id="LSQZ01000061">
    <property type="protein sequence ID" value="KXI11912.1"/>
    <property type="molecule type" value="Genomic_DNA"/>
</dbReference>
<dbReference type="InterPro" id="IPR032416">
    <property type="entry name" value="Peptidase_M24_C"/>
</dbReference>
<evidence type="ECO:0000259" key="5">
    <source>
        <dbReference type="Pfam" id="PF01321"/>
    </source>
</evidence>
<dbReference type="Pfam" id="PF16188">
    <property type="entry name" value="Peptidase_M24_C"/>
    <property type="match status" value="1"/>
</dbReference>
<dbReference type="Pfam" id="PF01321">
    <property type="entry name" value="Creatinase_N"/>
    <property type="match status" value="1"/>
</dbReference>
<dbReference type="GO" id="GO:0046872">
    <property type="term" value="F:metal ion binding"/>
    <property type="evidence" value="ECO:0007669"/>
    <property type="project" value="UniProtKB-KW"/>
</dbReference>
<evidence type="ECO:0000259" key="4">
    <source>
        <dbReference type="Pfam" id="PF00557"/>
    </source>
</evidence>
<dbReference type="SUPFAM" id="SSF53092">
    <property type="entry name" value="Creatinase/prolidase N-terminal domain"/>
    <property type="match status" value="1"/>
</dbReference>
<dbReference type="Pfam" id="PF16189">
    <property type="entry name" value="Creatinase_N_2"/>
    <property type="match status" value="1"/>
</dbReference>
<dbReference type="eggNOG" id="COG0006">
    <property type="taxonomic scope" value="Bacteria"/>
</dbReference>
<evidence type="ECO:0000256" key="2">
    <source>
        <dbReference type="ARBA" id="ARBA00022723"/>
    </source>
</evidence>
<keyword evidence="2" id="KW-0479">Metal-binding</keyword>
<dbReference type="SUPFAM" id="SSF55920">
    <property type="entry name" value="Creatinase/aminopeptidase"/>
    <property type="match status" value="1"/>
</dbReference>
<dbReference type="GO" id="GO:0005737">
    <property type="term" value="C:cytoplasm"/>
    <property type="evidence" value="ECO:0007669"/>
    <property type="project" value="UniProtKB-ARBA"/>
</dbReference>
<evidence type="ECO:0000313" key="7">
    <source>
        <dbReference type="EMBL" id="KXI11912.1"/>
    </source>
</evidence>
<sequence length="596" mass="67306">MKVSDRVAKLRDLMKDNKIDLYMVPTADYHNSEYVGEHFKERAFLTGFTGSAGTALVKEDKAGLWTDGRYFLQAGNQLKGSGVDLYKMGEPNVPTINEFVESELKEGGVLGFDGRSVPFGDGVELESIVRAKNGSIVYDLDLVDEVWEDRPPLSEEPIFYLDEKYSGESAASKIERVRAQMKKFGAEAHIITTLDDTGWLLNIRGRDVEYFPLILCYSIVYNDKVVLYINEDKISDEIKAILVKDNVVIKPYNDIYEDVKSLKTSVLVDPDRLNYAMYKNIPESVKVVEAMNPTILMKAIKNDVEIDNIIKAHIKDGIAHTKFIYWMKELVKNGKISEETEMSASDKLESLRVDQGDFICPSFEPIAGFGEHGAIVHYAATEETNVNLAEGTLFLTDTGANYMQGSTDITRTTALGEISQEMKDDYTTVLQSNLRLGKAKFMYGCTGLNLDILARQPFWDAGRNFNHGTGHGVGYLGNIHEPPTGFRWQVRKHEIHPFEAGMVITNEPGIYIAGSHGIRLENELLVKYGPKTEYGQFMEFESITYCPFDFDAINVDMLTDSDKEELNKYHKKVYEIIGPHLTDEERAWLKEATREI</sequence>
<dbReference type="PANTHER" id="PTHR43763:SF6">
    <property type="entry name" value="XAA-PRO AMINOPEPTIDASE 1"/>
    <property type="match status" value="1"/>
</dbReference>
<dbReference type="PATRIC" id="fig|1261.5.peg.1147"/>
<dbReference type="InterPro" id="IPR029149">
    <property type="entry name" value="Creatin/AminoP/Spt16_N"/>
</dbReference>
<dbReference type="STRING" id="1261.HMPREF3195_01145"/>
<dbReference type="PANTHER" id="PTHR43763">
    <property type="entry name" value="XAA-PRO AMINOPEPTIDASE 1"/>
    <property type="match status" value="1"/>
</dbReference>
<dbReference type="AlphaFoldDB" id="A0A135YR66"/>
<comment type="caution">
    <text evidence="7">The sequence shown here is derived from an EMBL/GenBank/DDBJ whole genome shotgun (WGS) entry which is preliminary data.</text>
</comment>
<protein>
    <submittedName>
        <fullName evidence="7">Creatinase</fullName>
    </submittedName>
</protein>
<keyword evidence="3" id="KW-0378">Hydrolase</keyword>
<feature type="domain" description="Creatinase N-terminal" evidence="5">
    <location>
        <begin position="6"/>
        <end position="126"/>
    </location>
</feature>
<dbReference type="InterPro" id="IPR000587">
    <property type="entry name" value="Creatinase_N"/>
</dbReference>
<feature type="domain" description="Peptidase M24" evidence="4">
    <location>
        <begin position="308"/>
        <end position="527"/>
    </location>
</feature>
<dbReference type="FunFam" id="3.90.230.10:FF:000009">
    <property type="entry name" value="xaa-Pro aminopeptidase 2"/>
    <property type="match status" value="1"/>
</dbReference>
<reference evidence="7 8" key="1">
    <citation type="submission" date="2016-02" db="EMBL/GenBank/DDBJ databases">
        <authorList>
            <person name="Wen L."/>
            <person name="He K."/>
            <person name="Yang H."/>
        </authorList>
    </citation>
    <scope>NUCLEOTIDE SEQUENCE [LARGE SCALE GENOMIC DNA]</scope>
    <source>
        <strain evidence="7 8">MJR8628A</strain>
    </source>
</reference>
<name>A0A135YR66_9FIRM</name>
<dbReference type="RefSeq" id="WP_021934666.1">
    <property type="nucleotide sequence ID" value="NZ_JAWGSK010000040.1"/>
</dbReference>
<gene>
    <name evidence="7" type="ORF">HMPREF3195_01145</name>
</gene>
<feature type="domain" description="Peptidase M24 C-terminal" evidence="6">
    <location>
        <begin position="536"/>
        <end position="596"/>
    </location>
</feature>
<dbReference type="Gene3D" id="3.40.350.10">
    <property type="entry name" value="Creatinase/prolidase N-terminal domain"/>
    <property type="match status" value="2"/>
</dbReference>
<evidence type="ECO:0000259" key="6">
    <source>
        <dbReference type="Pfam" id="PF16188"/>
    </source>
</evidence>
<dbReference type="Proteomes" id="UP000070326">
    <property type="component" value="Unassembled WGS sequence"/>
</dbReference>
<dbReference type="InterPro" id="IPR000994">
    <property type="entry name" value="Pept_M24"/>
</dbReference>
<comment type="similarity">
    <text evidence="1">Belongs to the peptidase M24B family.</text>
</comment>
<organism evidence="7 8">
    <name type="scientific">Peptostreptococcus anaerobius</name>
    <dbReference type="NCBI Taxonomy" id="1261"/>
    <lineage>
        <taxon>Bacteria</taxon>
        <taxon>Bacillati</taxon>
        <taxon>Bacillota</taxon>
        <taxon>Clostridia</taxon>
        <taxon>Peptostreptococcales</taxon>
        <taxon>Peptostreptococcaceae</taxon>
        <taxon>Peptostreptococcus</taxon>
    </lineage>
</organism>
<evidence type="ECO:0000256" key="1">
    <source>
        <dbReference type="ARBA" id="ARBA00008766"/>
    </source>
</evidence>
<dbReference type="InterPro" id="IPR036005">
    <property type="entry name" value="Creatinase/aminopeptidase-like"/>
</dbReference>